<dbReference type="EMBL" id="QAAA01000028">
    <property type="protein sequence ID" value="PTN00614.1"/>
    <property type="molecule type" value="Genomic_DNA"/>
</dbReference>
<evidence type="ECO:0000313" key="2">
    <source>
        <dbReference type="Proteomes" id="UP000243859"/>
    </source>
</evidence>
<gene>
    <name evidence="1" type="ORF">C8N32_1287</name>
</gene>
<reference evidence="1 2" key="1">
    <citation type="submission" date="2018-04" db="EMBL/GenBank/DDBJ databases">
        <title>Genomic Encyclopedia of Archaeal and Bacterial Type Strains, Phase II (KMG-II): from individual species to whole genera.</title>
        <authorList>
            <person name="Goeker M."/>
        </authorList>
    </citation>
    <scope>NUCLEOTIDE SEQUENCE [LARGE SCALE GENOMIC DNA]</scope>
    <source>
        <strain evidence="1 2">DSM 18064</strain>
    </source>
</reference>
<dbReference type="OrthoDB" id="8447184at2"/>
<organism evidence="1 2">
    <name type="scientific">Rhodovulum imhoffii</name>
    <dbReference type="NCBI Taxonomy" id="365340"/>
    <lineage>
        <taxon>Bacteria</taxon>
        <taxon>Pseudomonadati</taxon>
        <taxon>Pseudomonadota</taxon>
        <taxon>Alphaproteobacteria</taxon>
        <taxon>Rhodobacterales</taxon>
        <taxon>Paracoccaceae</taxon>
        <taxon>Rhodovulum</taxon>
    </lineage>
</organism>
<accession>A0A2T5BNQ9</accession>
<dbReference type="AlphaFoldDB" id="A0A2T5BNQ9"/>
<dbReference type="RefSeq" id="WP_107893580.1">
    <property type="nucleotide sequence ID" value="NZ_NHSI01000039.1"/>
</dbReference>
<dbReference type="Proteomes" id="UP000243859">
    <property type="component" value="Unassembled WGS sequence"/>
</dbReference>
<protein>
    <recommendedName>
        <fullName evidence="3">Gluconate 2-dehydrogenase subunit 3-like protein</fullName>
    </recommendedName>
</protein>
<comment type="caution">
    <text evidence="1">The sequence shown here is derived from an EMBL/GenBank/DDBJ whole genome shotgun (WGS) entry which is preliminary data.</text>
</comment>
<sequence>MSAFSNEFRATYAKLADYLIPEYNGKPAASAVGVHLEMLDEVMRIRPDLEDGFRRAVEACAGQDASAELNALARSDSAAFAALTTVATGGYMMTDEAREAVGYPGQDAAPYDVTETPEYLTNGMLQRVIDRGPIFRDTRHLK</sequence>
<keyword evidence="2" id="KW-1185">Reference proteome</keyword>
<proteinExistence type="predicted"/>
<name>A0A2T5BNQ9_9RHOB</name>
<evidence type="ECO:0008006" key="3">
    <source>
        <dbReference type="Google" id="ProtNLM"/>
    </source>
</evidence>
<evidence type="ECO:0000313" key="1">
    <source>
        <dbReference type="EMBL" id="PTN00614.1"/>
    </source>
</evidence>